<keyword evidence="1" id="KW-0732">Signal</keyword>
<proteinExistence type="predicted"/>
<dbReference type="InterPro" id="IPR025711">
    <property type="entry name" value="PepSY"/>
</dbReference>
<dbReference type="Pfam" id="PF03413">
    <property type="entry name" value="PepSY"/>
    <property type="match status" value="2"/>
</dbReference>
<dbReference type="EMBL" id="PDEM01000025">
    <property type="protein sequence ID" value="PHZ84096.1"/>
    <property type="molecule type" value="Genomic_DNA"/>
</dbReference>
<evidence type="ECO:0000313" key="3">
    <source>
        <dbReference type="EMBL" id="PHZ84096.1"/>
    </source>
</evidence>
<keyword evidence="4" id="KW-1185">Reference proteome</keyword>
<dbReference type="Proteomes" id="UP000229730">
    <property type="component" value="Unassembled WGS sequence"/>
</dbReference>
<evidence type="ECO:0000313" key="4">
    <source>
        <dbReference type="Proteomes" id="UP000229730"/>
    </source>
</evidence>
<feature type="domain" description="PepSY" evidence="2">
    <location>
        <begin position="143"/>
        <end position="200"/>
    </location>
</feature>
<gene>
    <name evidence="3" type="ORF">CRD36_12910</name>
</gene>
<dbReference type="AlphaFoldDB" id="A0A2G4YRL1"/>
<dbReference type="Gene3D" id="3.10.450.40">
    <property type="match status" value="2"/>
</dbReference>
<protein>
    <recommendedName>
        <fullName evidence="2">PepSY domain-containing protein</fullName>
    </recommendedName>
</protein>
<dbReference type="RefSeq" id="WP_099473923.1">
    <property type="nucleotide sequence ID" value="NZ_CP041025.1"/>
</dbReference>
<accession>A0A2G4YRL1</accession>
<evidence type="ECO:0000259" key="2">
    <source>
        <dbReference type="Pfam" id="PF03413"/>
    </source>
</evidence>
<feature type="chain" id="PRO_5013606198" description="PepSY domain-containing protein" evidence="1">
    <location>
        <begin position="26"/>
        <end position="286"/>
    </location>
</feature>
<feature type="signal peptide" evidence="1">
    <location>
        <begin position="1"/>
        <end position="25"/>
    </location>
</feature>
<feature type="domain" description="PepSY" evidence="2">
    <location>
        <begin position="66"/>
        <end position="119"/>
    </location>
</feature>
<comment type="caution">
    <text evidence="3">The sequence shown here is derived from an EMBL/GenBank/DDBJ whole genome shotgun (WGS) entry which is preliminary data.</text>
</comment>
<organism evidence="3 4">
    <name type="scientific">Paremcibacter congregatus</name>
    <dbReference type="NCBI Taxonomy" id="2043170"/>
    <lineage>
        <taxon>Bacteria</taxon>
        <taxon>Pseudomonadati</taxon>
        <taxon>Pseudomonadota</taxon>
        <taxon>Alphaproteobacteria</taxon>
        <taxon>Emcibacterales</taxon>
        <taxon>Emcibacteraceae</taxon>
        <taxon>Paremcibacter</taxon>
    </lineage>
</organism>
<reference evidence="3 4" key="1">
    <citation type="submission" date="2017-10" db="EMBL/GenBank/DDBJ databases">
        <title>Frigbacter circumglobatus gen. nov. sp. nov., isolated from sediment cultured in situ.</title>
        <authorList>
            <person name="Zhao Z."/>
        </authorList>
    </citation>
    <scope>NUCLEOTIDE SEQUENCE [LARGE SCALE GENOMIC DNA]</scope>
    <source>
        <strain evidence="3 4">ZYL</strain>
    </source>
</reference>
<evidence type="ECO:0000256" key="1">
    <source>
        <dbReference type="SAM" id="SignalP"/>
    </source>
</evidence>
<dbReference type="InParanoid" id="A0A2G4YRL1"/>
<sequence length="286" mass="32294">MILPKLATGLSVVLLFSTTALITEAREETKKSDKKIERIIKEGDGNCRTITIYQNHSDRIDFTNIVSLEAAMAAAEKHAQGKAFDVRLLTHGVPRYQVRVATEEGVRYLQVAADTGKVILPRIKKDSRIYDALRGQGNDKLKMDLKEAMKQAQQKVKGRIISANLHDEPGNMAYSIVIESEKDDLKNILISGSTGKILAIRNHHGMMGFDMEDMPIPPVPPVHPERLKGPHMQRWLSRTSGHDGDDFAFDFSDVDREIEYAIEMQHEGRRGEFEIIREFSPLEECQ</sequence>
<name>A0A2G4YRL1_9PROT</name>